<comment type="caution">
    <text evidence="2">The sequence shown here is derived from an EMBL/GenBank/DDBJ whole genome shotgun (WGS) entry which is preliminary data.</text>
</comment>
<accession>A0A1Q9C3U3</accession>
<proteinExistence type="predicted"/>
<evidence type="ECO:0000256" key="1">
    <source>
        <dbReference type="SAM" id="MobiDB-lite"/>
    </source>
</evidence>
<dbReference type="AlphaFoldDB" id="A0A1Q9C3U3"/>
<feature type="compositionally biased region" description="Basic and acidic residues" evidence="1">
    <location>
        <begin position="130"/>
        <end position="154"/>
    </location>
</feature>
<feature type="region of interest" description="Disordered" evidence="1">
    <location>
        <begin position="275"/>
        <end position="305"/>
    </location>
</feature>
<name>A0A1Q9C3U3_SYMMI</name>
<dbReference type="EMBL" id="LSRX01001740">
    <property type="protein sequence ID" value="OLP77593.1"/>
    <property type="molecule type" value="Genomic_DNA"/>
</dbReference>
<feature type="region of interest" description="Disordered" evidence="1">
    <location>
        <begin position="129"/>
        <end position="156"/>
    </location>
</feature>
<feature type="compositionally biased region" description="Basic and acidic residues" evidence="1">
    <location>
        <begin position="284"/>
        <end position="305"/>
    </location>
</feature>
<gene>
    <name evidence="2" type="ORF">AK812_SmicGene42340</name>
</gene>
<dbReference type="OrthoDB" id="419416at2759"/>
<sequence>MASKLYGCCGWPWSRRRKLAALRCCGSLPRGLSKAGIPVFSMDHTDGDGQYTVAGDDPEVFQVLAVTGQTQEIDVVIDSGADVAPLHFKSFGCPTRRSGIVMQDAQGKQIMEVDTRILEVGVQTLAGDEVTIKEEEAEPPEKAGHDKGTEDSSARRGVNMLTFDDIDPLPPELEDVVQVPGCHIVPSGLPVLVTHATEELELERSLSNGSDWCWLAVFVKIETSKGLPKAGDAWVQVSLPGSTTVHVDELPKNLLTEPRDYFKEPFGGEVAVPVGSDAAGIGEDPIKEGRTHEREQADEIEELERVRLEEATPLKELRQAV</sequence>
<organism evidence="2 3">
    <name type="scientific">Symbiodinium microadriaticum</name>
    <name type="common">Dinoflagellate</name>
    <name type="synonym">Zooxanthella microadriatica</name>
    <dbReference type="NCBI Taxonomy" id="2951"/>
    <lineage>
        <taxon>Eukaryota</taxon>
        <taxon>Sar</taxon>
        <taxon>Alveolata</taxon>
        <taxon>Dinophyceae</taxon>
        <taxon>Suessiales</taxon>
        <taxon>Symbiodiniaceae</taxon>
        <taxon>Symbiodinium</taxon>
    </lineage>
</organism>
<reference evidence="2 3" key="1">
    <citation type="submission" date="2016-02" db="EMBL/GenBank/DDBJ databases">
        <title>Genome analysis of coral dinoflagellate symbionts highlights evolutionary adaptations to a symbiotic lifestyle.</title>
        <authorList>
            <person name="Aranda M."/>
            <person name="Li Y."/>
            <person name="Liew Y.J."/>
            <person name="Baumgarten S."/>
            <person name="Simakov O."/>
            <person name="Wilson M."/>
            <person name="Piel J."/>
            <person name="Ashoor H."/>
            <person name="Bougouffa S."/>
            <person name="Bajic V.B."/>
            <person name="Ryu T."/>
            <person name="Ravasi T."/>
            <person name="Bayer T."/>
            <person name="Micklem G."/>
            <person name="Kim H."/>
            <person name="Bhak J."/>
            <person name="Lajeunesse T.C."/>
            <person name="Voolstra C.R."/>
        </authorList>
    </citation>
    <scope>NUCLEOTIDE SEQUENCE [LARGE SCALE GENOMIC DNA]</scope>
    <source>
        <strain evidence="2 3">CCMP2467</strain>
    </source>
</reference>
<protein>
    <submittedName>
        <fullName evidence="2">Uncharacterized protein</fullName>
    </submittedName>
</protein>
<evidence type="ECO:0000313" key="2">
    <source>
        <dbReference type="EMBL" id="OLP77593.1"/>
    </source>
</evidence>
<evidence type="ECO:0000313" key="3">
    <source>
        <dbReference type="Proteomes" id="UP000186817"/>
    </source>
</evidence>
<keyword evidence="3" id="KW-1185">Reference proteome</keyword>
<dbReference type="Proteomes" id="UP000186817">
    <property type="component" value="Unassembled WGS sequence"/>
</dbReference>